<comment type="caution">
    <text evidence="1">The sequence shown here is derived from an EMBL/GenBank/DDBJ whole genome shotgun (WGS) entry which is preliminary data.</text>
</comment>
<accession>A0A2P6FC37</accession>
<evidence type="ECO:0000313" key="2">
    <source>
        <dbReference type="Proteomes" id="UP000031565"/>
    </source>
</evidence>
<name>A0A2P6FC37_9MOLU</name>
<evidence type="ECO:0000313" key="1">
    <source>
        <dbReference type="EMBL" id="PQM31029.1"/>
    </source>
</evidence>
<dbReference type="RefSeq" id="WP_040093168.1">
    <property type="nucleotide sequence ID" value="NZ_CM020866.1"/>
</dbReference>
<reference evidence="1 2" key="1">
    <citation type="journal article" date="2015" name="MBio">
        <title>Genome sequence of the Drosophila melanogaster male-killing Spiroplasma strain MSRO endosymbiont.</title>
        <authorList>
            <person name="Paredes J.C."/>
            <person name="Herren J.K."/>
            <person name="Schupfer F."/>
            <person name="Marin R."/>
            <person name="Claverol S."/>
            <person name="Kuo C.H."/>
            <person name="Lemaitre B."/>
            <person name="Beven L."/>
        </authorList>
    </citation>
    <scope>NUCLEOTIDE SEQUENCE [LARGE SCALE GENOMIC DNA]</scope>
    <source>
        <strain evidence="1 2">MSRO</strain>
    </source>
</reference>
<dbReference type="EMBL" id="JTLV02000001">
    <property type="protein sequence ID" value="PQM31029.1"/>
    <property type="molecule type" value="Genomic_DNA"/>
</dbReference>
<keyword evidence="2" id="KW-1185">Reference proteome</keyword>
<gene>
    <name evidence="1" type="ORF">SMSRO_SF008270</name>
</gene>
<proteinExistence type="predicted"/>
<dbReference type="AlphaFoldDB" id="A0A2P6FC37"/>
<organism evidence="1 2">
    <name type="scientific">Spiroplasma poulsonii</name>
    <dbReference type="NCBI Taxonomy" id="2138"/>
    <lineage>
        <taxon>Bacteria</taxon>
        <taxon>Bacillati</taxon>
        <taxon>Mycoplasmatota</taxon>
        <taxon>Mollicutes</taxon>
        <taxon>Entomoplasmatales</taxon>
        <taxon>Spiroplasmataceae</taxon>
        <taxon>Spiroplasma</taxon>
    </lineage>
</organism>
<protein>
    <submittedName>
        <fullName evidence="1">Uncharacterized protein</fullName>
    </submittedName>
</protein>
<sequence length="106" mass="11524">MQAKSKRIDINRLSKNLRGTEIAINSDNSREILRAVLANATITGQLSAAQNKLLKDAQDLANRLLLRIDGSVSKGGPATDIDLIVTSNGSKDYKNTAIFNLTVKWS</sequence>
<dbReference type="Proteomes" id="UP000031565">
    <property type="component" value="Unassembled WGS sequence"/>
</dbReference>
<dbReference type="STRING" id="2138.SMSRO_v1c07940"/>